<feature type="transmembrane region" description="Helical" evidence="4">
    <location>
        <begin position="54"/>
        <end position="71"/>
    </location>
</feature>
<feature type="transmembrane region" description="Helical" evidence="4">
    <location>
        <begin position="78"/>
        <end position="100"/>
    </location>
</feature>
<sequence>MQDSAAAQIDSPRAWLRLVAIVLLSMLGSAPMWSVVVMLPAVQAEFGTARADASLPYTMTMVGFVFGGVLMGRLADRFGVMVPVLVGAVSLGAGGVAAALAPSVFYFGLAYGVLMGCLGAAAVFGPLIADASLWFARRRGIALALAASGNYLAGTVWPPLLQWGVETIGWRHAHLAMGAVCIATMLPLALALRTRPPLPPASPPRPAGVAVVHPLGLPPNLLQAILGAAGIACCVAMAMPQVHIVAYCVDLGYGAQRGAQMLSVMLAAGIVSRLLFGAVMDRIGGLRTLVLGSALQGVALFLFLPADGMVALFAVSAVFGLFQGGIVPSYAMIVREYFPPAQAGTRVGIALSSTLVGMALGGWMAGAIFDATGSYRAAMWNGIAWNLVNLCIALWLLRRATRWQRGAGLRRVAA</sequence>
<feature type="transmembrane region" description="Helical" evidence="4">
    <location>
        <begin position="172"/>
        <end position="192"/>
    </location>
</feature>
<proteinExistence type="predicted"/>
<evidence type="ECO:0000313" key="6">
    <source>
        <dbReference type="EMBL" id="BDG74838.1"/>
    </source>
</evidence>
<dbReference type="EMBL" id="AP025637">
    <property type="protein sequence ID" value="BDG74838.1"/>
    <property type="molecule type" value="Genomic_DNA"/>
</dbReference>
<feature type="transmembrane region" description="Helical" evidence="4">
    <location>
        <begin position="18"/>
        <end position="42"/>
    </location>
</feature>
<dbReference type="InterPro" id="IPR050327">
    <property type="entry name" value="Proton-linked_MCT"/>
</dbReference>
<keyword evidence="7" id="KW-1185">Reference proteome</keyword>
<evidence type="ECO:0000256" key="3">
    <source>
        <dbReference type="ARBA" id="ARBA00023136"/>
    </source>
</evidence>
<dbReference type="InterPro" id="IPR020846">
    <property type="entry name" value="MFS_dom"/>
</dbReference>
<keyword evidence="3 4" id="KW-0472">Membrane</keyword>
<feature type="transmembrane region" description="Helical" evidence="4">
    <location>
        <begin position="310"/>
        <end position="333"/>
    </location>
</feature>
<feature type="transmembrane region" description="Helical" evidence="4">
    <location>
        <begin position="259"/>
        <end position="279"/>
    </location>
</feature>
<dbReference type="Gene3D" id="1.20.1250.20">
    <property type="entry name" value="MFS general substrate transporter like domains"/>
    <property type="match status" value="2"/>
</dbReference>
<keyword evidence="2 4" id="KW-1133">Transmembrane helix</keyword>
<dbReference type="PANTHER" id="PTHR11360:SF290">
    <property type="entry name" value="MONOCARBOXYLATE MFS PERMEASE"/>
    <property type="match status" value="1"/>
</dbReference>
<gene>
    <name evidence="6" type="ORF">Rmf_47670</name>
</gene>
<feature type="transmembrane region" description="Helical" evidence="4">
    <location>
        <begin position="286"/>
        <end position="304"/>
    </location>
</feature>
<feature type="transmembrane region" description="Helical" evidence="4">
    <location>
        <begin position="106"/>
        <end position="129"/>
    </location>
</feature>
<keyword evidence="1 4" id="KW-0812">Transmembrane</keyword>
<feature type="transmembrane region" description="Helical" evidence="4">
    <location>
        <begin position="345"/>
        <end position="365"/>
    </location>
</feature>
<dbReference type="PROSITE" id="PS50850">
    <property type="entry name" value="MFS"/>
    <property type="match status" value="1"/>
</dbReference>
<feature type="domain" description="Major facilitator superfamily (MFS) profile" evidence="5">
    <location>
        <begin position="17"/>
        <end position="401"/>
    </location>
</feature>
<reference evidence="6 7" key="1">
    <citation type="journal article" date="2016" name="Microbes Environ.">
        <title>Phylogenetically diverse aerobic anoxygenic phototrophic bacteria isolated from epilithic biofilms in Tama river, Japan.</title>
        <authorList>
            <person name="Hirose S."/>
            <person name="Matsuura K."/>
            <person name="Haruta S."/>
        </authorList>
    </citation>
    <scope>NUCLEOTIDE SEQUENCE [LARGE SCALE GENOMIC DNA]</scope>
    <source>
        <strain evidence="6 7">S08</strain>
    </source>
</reference>
<feature type="transmembrane region" description="Helical" evidence="4">
    <location>
        <begin position="377"/>
        <end position="397"/>
    </location>
</feature>
<dbReference type="Pfam" id="PF07690">
    <property type="entry name" value="MFS_1"/>
    <property type="match status" value="1"/>
</dbReference>
<feature type="transmembrane region" description="Helical" evidence="4">
    <location>
        <begin position="141"/>
        <end position="160"/>
    </location>
</feature>
<dbReference type="Proteomes" id="UP000831327">
    <property type="component" value="Chromosome"/>
</dbReference>
<dbReference type="PANTHER" id="PTHR11360">
    <property type="entry name" value="MONOCARBOXYLATE TRANSPORTER"/>
    <property type="match status" value="1"/>
</dbReference>
<protein>
    <submittedName>
        <fullName evidence="6">MFS transporter</fullName>
    </submittedName>
</protein>
<feature type="transmembrane region" description="Helical" evidence="4">
    <location>
        <begin position="221"/>
        <end position="239"/>
    </location>
</feature>
<evidence type="ECO:0000256" key="4">
    <source>
        <dbReference type="SAM" id="Phobius"/>
    </source>
</evidence>
<dbReference type="InterPro" id="IPR011701">
    <property type="entry name" value="MFS"/>
</dbReference>
<dbReference type="SUPFAM" id="SSF103473">
    <property type="entry name" value="MFS general substrate transporter"/>
    <property type="match status" value="1"/>
</dbReference>
<name>A0ABM7Y8B1_9PROT</name>
<evidence type="ECO:0000313" key="7">
    <source>
        <dbReference type="Proteomes" id="UP000831327"/>
    </source>
</evidence>
<dbReference type="RefSeq" id="WP_244409003.1">
    <property type="nucleotide sequence ID" value="NZ_AP025637.1"/>
</dbReference>
<organism evidence="6 7">
    <name type="scientific">Roseomonas fluvialis</name>
    <dbReference type="NCBI Taxonomy" id="1750527"/>
    <lineage>
        <taxon>Bacteria</taxon>
        <taxon>Pseudomonadati</taxon>
        <taxon>Pseudomonadota</taxon>
        <taxon>Alphaproteobacteria</taxon>
        <taxon>Acetobacterales</taxon>
        <taxon>Roseomonadaceae</taxon>
        <taxon>Roseomonas</taxon>
    </lineage>
</organism>
<dbReference type="InterPro" id="IPR036259">
    <property type="entry name" value="MFS_trans_sf"/>
</dbReference>
<evidence type="ECO:0000259" key="5">
    <source>
        <dbReference type="PROSITE" id="PS50850"/>
    </source>
</evidence>
<evidence type="ECO:0000256" key="1">
    <source>
        <dbReference type="ARBA" id="ARBA00022692"/>
    </source>
</evidence>
<accession>A0ABM7Y8B1</accession>
<evidence type="ECO:0000256" key="2">
    <source>
        <dbReference type="ARBA" id="ARBA00022989"/>
    </source>
</evidence>